<accession>A0A3N4LKR3</accession>
<keyword evidence="2" id="KW-1185">Reference proteome</keyword>
<gene>
    <name evidence="1" type="ORF">L211DRAFT_286783</name>
</gene>
<organism evidence="1 2">
    <name type="scientific">Terfezia boudieri ATCC MYA-4762</name>
    <dbReference type="NCBI Taxonomy" id="1051890"/>
    <lineage>
        <taxon>Eukaryota</taxon>
        <taxon>Fungi</taxon>
        <taxon>Dikarya</taxon>
        <taxon>Ascomycota</taxon>
        <taxon>Pezizomycotina</taxon>
        <taxon>Pezizomycetes</taxon>
        <taxon>Pezizales</taxon>
        <taxon>Pezizaceae</taxon>
        <taxon>Terfezia</taxon>
    </lineage>
</organism>
<evidence type="ECO:0000313" key="2">
    <source>
        <dbReference type="Proteomes" id="UP000267821"/>
    </source>
</evidence>
<proteinExistence type="predicted"/>
<dbReference type="EMBL" id="ML121547">
    <property type="protein sequence ID" value="RPB23366.1"/>
    <property type="molecule type" value="Genomic_DNA"/>
</dbReference>
<dbReference type="InParanoid" id="A0A3N4LKR3"/>
<name>A0A3N4LKR3_9PEZI</name>
<reference evidence="1 2" key="1">
    <citation type="journal article" date="2018" name="Nat. Ecol. Evol.">
        <title>Pezizomycetes genomes reveal the molecular basis of ectomycorrhizal truffle lifestyle.</title>
        <authorList>
            <person name="Murat C."/>
            <person name="Payen T."/>
            <person name="Noel B."/>
            <person name="Kuo A."/>
            <person name="Morin E."/>
            <person name="Chen J."/>
            <person name="Kohler A."/>
            <person name="Krizsan K."/>
            <person name="Balestrini R."/>
            <person name="Da Silva C."/>
            <person name="Montanini B."/>
            <person name="Hainaut M."/>
            <person name="Levati E."/>
            <person name="Barry K.W."/>
            <person name="Belfiori B."/>
            <person name="Cichocki N."/>
            <person name="Clum A."/>
            <person name="Dockter R.B."/>
            <person name="Fauchery L."/>
            <person name="Guy J."/>
            <person name="Iotti M."/>
            <person name="Le Tacon F."/>
            <person name="Lindquist E.A."/>
            <person name="Lipzen A."/>
            <person name="Malagnac F."/>
            <person name="Mello A."/>
            <person name="Molinier V."/>
            <person name="Miyauchi S."/>
            <person name="Poulain J."/>
            <person name="Riccioni C."/>
            <person name="Rubini A."/>
            <person name="Sitrit Y."/>
            <person name="Splivallo R."/>
            <person name="Traeger S."/>
            <person name="Wang M."/>
            <person name="Zifcakova L."/>
            <person name="Wipf D."/>
            <person name="Zambonelli A."/>
            <person name="Paolocci F."/>
            <person name="Nowrousian M."/>
            <person name="Ottonello S."/>
            <person name="Baldrian P."/>
            <person name="Spatafora J.W."/>
            <person name="Henrissat B."/>
            <person name="Nagy L.G."/>
            <person name="Aury J.M."/>
            <person name="Wincker P."/>
            <person name="Grigoriev I.V."/>
            <person name="Bonfante P."/>
            <person name="Martin F.M."/>
        </authorList>
    </citation>
    <scope>NUCLEOTIDE SEQUENCE [LARGE SCALE GENOMIC DNA]</scope>
    <source>
        <strain evidence="1 2">ATCC MYA-4762</strain>
    </source>
</reference>
<sequence>MDGRNMGNRISRTCLYHTYDPPSREAHSLSLQLVSGVWVGKLAGEAGISLRSVEAFGLFFAVSKFQLHQYASTRPYSRDRADLKQVSPGAHEVCAGCWPSNWRTVSIYWPTKAVQSRGLLHLQPVVVIQFVLITHHSRPSVAACMGLPSSFLQQASNASRADG</sequence>
<dbReference type="AlphaFoldDB" id="A0A3N4LKR3"/>
<evidence type="ECO:0000313" key="1">
    <source>
        <dbReference type="EMBL" id="RPB23366.1"/>
    </source>
</evidence>
<dbReference type="Proteomes" id="UP000267821">
    <property type="component" value="Unassembled WGS sequence"/>
</dbReference>
<protein>
    <submittedName>
        <fullName evidence="1">Uncharacterized protein</fullName>
    </submittedName>
</protein>